<evidence type="ECO:0000256" key="2">
    <source>
        <dbReference type="ARBA" id="ARBA00023161"/>
    </source>
</evidence>
<evidence type="ECO:0000256" key="4">
    <source>
        <dbReference type="RuleBase" id="RU367133"/>
    </source>
</evidence>
<dbReference type="SMR" id="A0A482XC12"/>
<gene>
    <name evidence="5" type="ORF">LSTR_LSTR009027</name>
</gene>
<dbReference type="EMBL" id="QKKF02012829">
    <property type="protein sequence ID" value="RZF43223.1"/>
    <property type="molecule type" value="Genomic_DNA"/>
</dbReference>
<comment type="function">
    <text evidence="4">Involved in nonsense-mediated decay (NMD) of mRNAs containing premature stop codons.</text>
</comment>
<keyword evidence="6" id="KW-1185">Reference proteome</keyword>
<organism evidence="5 6">
    <name type="scientific">Laodelphax striatellus</name>
    <name type="common">Small brown planthopper</name>
    <name type="synonym">Delphax striatella</name>
    <dbReference type="NCBI Taxonomy" id="195883"/>
    <lineage>
        <taxon>Eukaryota</taxon>
        <taxon>Metazoa</taxon>
        <taxon>Ecdysozoa</taxon>
        <taxon>Arthropoda</taxon>
        <taxon>Hexapoda</taxon>
        <taxon>Insecta</taxon>
        <taxon>Pterygota</taxon>
        <taxon>Neoptera</taxon>
        <taxon>Paraneoptera</taxon>
        <taxon>Hemiptera</taxon>
        <taxon>Auchenorrhyncha</taxon>
        <taxon>Fulgoroidea</taxon>
        <taxon>Delphacidae</taxon>
        <taxon>Criomorphinae</taxon>
        <taxon>Laodelphax</taxon>
    </lineage>
</organism>
<sequence>MKPRKFKLPFEEFKRDLSLTLDRQVVVVSFFGKSAYNAKSYKMSPVDSYLKQQIFKTSVLHDPNVDSEFLCEIEGYYDPSNCVMYLHLVGAFDTYTLTKLYSQFAADLDEKGFLSVWTDLKHRYSRALLFLFSVSHILVLCHPTHVFDVSYIHLFRALDAVRLELLNAVSTTISKVQGIAKEWVFAGRLCPPRVLFYFQRAPASFRKTSRDSNEVKNSSIKKLKHSIEDQIYRILRKSRVVTNICANSLFAIPANQEFVYIEMGAKENQDWHSYLLESMIDLCLHPNQSVGDQSNCSPLSYEYTAAGRMEGDPNPDYTFKKFLMQHVNLALKKGFDDNVGRHIPNSNPFVVPTVGCWFEVVDNLLKLYLEGAEEIEEAITHLHAQLDTDVLFSMTRCSKVLPLATATYQENLPAHYTREYHLSKVAHALSVFGIHARGPLVDSYVTRLEKECEKHWKSGRQMCEVLSLTGNPCTNPLHRSATGDSVNLDAENRSDLPVMEHSSGVRYVAACDCGRRQGPRDDPFTVRAANCDFYKMLGADCDCGSLDRLHFPVFQPSTKDYKAAQLFSKTGCSTSRKESQVSSLKDGTQQGNTQGLSLAFVSGQSGGVESSDLLQLGSALPHAGAATEKHSHSQAPPHNIVIRVSDSDTESSKEKGLVRQPSTTEYLPGMLHSESPASLLPQFPSWSLVCLGPSSLYSHNLGLQEHQHAGLLNGSAYLLPWDVTVKLEQQHQHKERFWPPVNDRHKALAGGLSKGRKSKAAKDLTEFSVKIFVGVEYECPRGHRFMCSGPEKVLKTSGGGLVKDNGNKVTGCDMPLYFPCPCRYVYYGERGPYLPPKDSAPQNYGRLLNGMYGISEVIESK</sequence>
<evidence type="ECO:0000256" key="3">
    <source>
        <dbReference type="ARBA" id="ARBA00029509"/>
    </source>
</evidence>
<dbReference type="STRING" id="195883.A0A482XC12"/>
<evidence type="ECO:0000313" key="5">
    <source>
        <dbReference type="EMBL" id="RZF43223.1"/>
    </source>
</evidence>
<dbReference type="OrthoDB" id="63589at2759"/>
<dbReference type="InterPro" id="IPR019354">
    <property type="entry name" value="SMG8-like"/>
</dbReference>
<dbReference type="PANTHER" id="PTHR13091:SF0">
    <property type="entry name" value="NONSENSE-MEDIATED MRNA DECAY FACTOR SMG8"/>
    <property type="match status" value="1"/>
</dbReference>
<evidence type="ECO:0000313" key="6">
    <source>
        <dbReference type="Proteomes" id="UP000291343"/>
    </source>
</evidence>
<evidence type="ECO:0000256" key="1">
    <source>
        <dbReference type="ARBA" id="ARBA00006443"/>
    </source>
</evidence>
<comment type="caution">
    <text evidence="5">The sequence shown here is derived from an EMBL/GenBank/DDBJ whole genome shotgun (WGS) entry which is preliminary data.</text>
</comment>
<dbReference type="GO" id="GO:0000184">
    <property type="term" value="P:nuclear-transcribed mRNA catabolic process, nonsense-mediated decay"/>
    <property type="evidence" value="ECO:0007669"/>
    <property type="project" value="UniProtKB-UniRule"/>
</dbReference>
<accession>A0A482XC12</accession>
<dbReference type="Pfam" id="PF10220">
    <property type="entry name" value="Smg8_Smg9"/>
    <property type="match status" value="1"/>
</dbReference>
<comment type="similarity">
    <text evidence="1 4">Belongs to the SMG8 family.</text>
</comment>
<reference evidence="5 6" key="1">
    <citation type="journal article" date="2017" name="Gigascience">
        <title>Genome sequence of the small brown planthopper, Laodelphax striatellus.</title>
        <authorList>
            <person name="Zhu J."/>
            <person name="Jiang F."/>
            <person name="Wang X."/>
            <person name="Yang P."/>
            <person name="Bao Y."/>
            <person name="Zhao W."/>
            <person name="Wang W."/>
            <person name="Lu H."/>
            <person name="Wang Q."/>
            <person name="Cui N."/>
            <person name="Li J."/>
            <person name="Chen X."/>
            <person name="Luo L."/>
            <person name="Yu J."/>
            <person name="Kang L."/>
            <person name="Cui F."/>
        </authorList>
    </citation>
    <scope>NUCLEOTIDE SEQUENCE [LARGE SCALE GENOMIC DNA]</scope>
    <source>
        <strain evidence="5">Lst14</strain>
    </source>
</reference>
<dbReference type="AlphaFoldDB" id="A0A482XC12"/>
<proteinExistence type="inferred from homology"/>
<keyword evidence="2 4" id="KW-0866">Nonsense-mediated mRNA decay</keyword>
<name>A0A482XC12_LAOST</name>
<dbReference type="InParanoid" id="A0A482XC12"/>
<dbReference type="FunCoup" id="A0A482XC12">
    <property type="interactions" value="2621"/>
</dbReference>
<dbReference type="PANTHER" id="PTHR13091">
    <property type="entry name" value="AMPLIFIED IN BREAST CANCER 2-RELATED"/>
    <property type="match status" value="1"/>
</dbReference>
<dbReference type="Proteomes" id="UP000291343">
    <property type="component" value="Unassembled WGS sequence"/>
</dbReference>
<protein>
    <recommendedName>
        <fullName evidence="3 4">Nonsense-mediated mRNA decay factor SMG8</fullName>
    </recommendedName>
</protein>